<feature type="transmembrane region" description="Helical" evidence="1">
    <location>
        <begin position="46"/>
        <end position="69"/>
    </location>
</feature>
<keyword evidence="1" id="KW-1133">Transmembrane helix</keyword>
<sequence>MLSIATAKLLEIFFTTIFLGIHLVTFVKSLWIQLVRRRRRSRKPNWLLVAVTLSMGVIGILDTGISLALSYQVFVVAGGNVSRVTTLSYWMNLVQIFDVNVQPLIGDAMMINRLWVVYGRDWRISAPFVLIWLGNLGVVIMVVYLSIKSHVSSGFNDSIFTPYLAAMLVLTVVNNVLTTSLIVYRLWTATRITRTYIVGQHHLRIFARIVIESGLLCTVTALILLGATVSKSNFDYIVGGSLTQLTGIAFNLIIINVASGTAYGNDDTSLSDLRTVALGTVQNSSDHISSPCNTSPVHIHIAQTTKLNDEESMMNK</sequence>
<proteinExistence type="predicted"/>
<organism evidence="2 3">
    <name type="scientific">Ceriporiopsis subvermispora (strain B)</name>
    <name type="common">White-rot fungus</name>
    <name type="synonym">Gelatoporia subvermispora</name>
    <dbReference type="NCBI Taxonomy" id="914234"/>
    <lineage>
        <taxon>Eukaryota</taxon>
        <taxon>Fungi</taxon>
        <taxon>Dikarya</taxon>
        <taxon>Basidiomycota</taxon>
        <taxon>Agaricomycotina</taxon>
        <taxon>Agaricomycetes</taxon>
        <taxon>Polyporales</taxon>
        <taxon>Gelatoporiaceae</taxon>
        <taxon>Gelatoporia</taxon>
    </lineage>
</organism>
<keyword evidence="1" id="KW-0472">Membrane</keyword>
<feature type="transmembrane region" description="Helical" evidence="1">
    <location>
        <begin position="124"/>
        <end position="147"/>
    </location>
</feature>
<accession>M2R4F3</accession>
<evidence type="ECO:0000313" key="2">
    <source>
        <dbReference type="EMBL" id="EMD33087.1"/>
    </source>
</evidence>
<dbReference type="OrthoDB" id="3269446at2759"/>
<feature type="transmembrane region" description="Helical" evidence="1">
    <location>
        <begin position="12"/>
        <end position="34"/>
    </location>
</feature>
<feature type="transmembrane region" description="Helical" evidence="1">
    <location>
        <begin position="89"/>
        <end position="112"/>
    </location>
</feature>
<feature type="transmembrane region" description="Helical" evidence="1">
    <location>
        <begin position="205"/>
        <end position="225"/>
    </location>
</feature>
<feature type="transmembrane region" description="Helical" evidence="1">
    <location>
        <begin position="159"/>
        <end position="184"/>
    </location>
</feature>
<dbReference type="AlphaFoldDB" id="M2R4F3"/>
<reference evidence="2 3" key="1">
    <citation type="journal article" date="2012" name="Proc. Natl. Acad. Sci. U.S.A.">
        <title>Comparative genomics of Ceriporiopsis subvermispora and Phanerochaete chrysosporium provide insight into selective ligninolysis.</title>
        <authorList>
            <person name="Fernandez-Fueyo E."/>
            <person name="Ruiz-Duenas F.J."/>
            <person name="Ferreira P."/>
            <person name="Floudas D."/>
            <person name="Hibbett D.S."/>
            <person name="Canessa P."/>
            <person name="Larrondo L.F."/>
            <person name="James T.Y."/>
            <person name="Seelenfreund D."/>
            <person name="Lobos S."/>
            <person name="Polanco R."/>
            <person name="Tello M."/>
            <person name="Honda Y."/>
            <person name="Watanabe T."/>
            <person name="Watanabe T."/>
            <person name="Ryu J.S."/>
            <person name="Kubicek C.P."/>
            <person name="Schmoll M."/>
            <person name="Gaskell J."/>
            <person name="Hammel K.E."/>
            <person name="St John F.J."/>
            <person name="Vanden Wymelenberg A."/>
            <person name="Sabat G."/>
            <person name="Splinter BonDurant S."/>
            <person name="Syed K."/>
            <person name="Yadav J.S."/>
            <person name="Doddapaneni H."/>
            <person name="Subramanian V."/>
            <person name="Lavin J.L."/>
            <person name="Oguiza J.A."/>
            <person name="Perez G."/>
            <person name="Pisabarro A.G."/>
            <person name="Ramirez L."/>
            <person name="Santoyo F."/>
            <person name="Master E."/>
            <person name="Coutinho P.M."/>
            <person name="Henrissat B."/>
            <person name="Lombard V."/>
            <person name="Magnuson J.K."/>
            <person name="Kuees U."/>
            <person name="Hori C."/>
            <person name="Igarashi K."/>
            <person name="Samejima M."/>
            <person name="Held B.W."/>
            <person name="Barry K.W."/>
            <person name="LaButti K.M."/>
            <person name="Lapidus A."/>
            <person name="Lindquist E.A."/>
            <person name="Lucas S.M."/>
            <person name="Riley R."/>
            <person name="Salamov A.A."/>
            <person name="Hoffmeister D."/>
            <person name="Schwenk D."/>
            <person name="Hadar Y."/>
            <person name="Yarden O."/>
            <person name="de Vries R.P."/>
            <person name="Wiebenga A."/>
            <person name="Stenlid J."/>
            <person name="Eastwood D."/>
            <person name="Grigoriev I.V."/>
            <person name="Berka R.M."/>
            <person name="Blanchette R.A."/>
            <person name="Kersten P."/>
            <person name="Martinez A.T."/>
            <person name="Vicuna R."/>
            <person name="Cullen D."/>
        </authorList>
    </citation>
    <scope>NUCLEOTIDE SEQUENCE [LARGE SCALE GENOMIC DNA]</scope>
    <source>
        <strain evidence="2 3">B</strain>
    </source>
</reference>
<dbReference type="Proteomes" id="UP000016930">
    <property type="component" value="Unassembled WGS sequence"/>
</dbReference>
<keyword evidence="3" id="KW-1185">Reference proteome</keyword>
<name>M2R4F3_CERS8</name>
<dbReference type="HOGENOM" id="CLU_044614_1_0_1"/>
<evidence type="ECO:0000256" key="1">
    <source>
        <dbReference type="SAM" id="Phobius"/>
    </source>
</evidence>
<feature type="transmembrane region" description="Helical" evidence="1">
    <location>
        <begin position="245"/>
        <end position="264"/>
    </location>
</feature>
<protein>
    <submittedName>
        <fullName evidence="2">Uncharacterized protein</fullName>
    </submittedName>
</protein>
<evidence type="ECO:0000313" key="3">
    <source>
        <dbReference type="Proteomes" id="UP000016930"/>
    </source>
</evidence>
<keyword evidence="1" id="KW-0812">Transmembrane</keyword>
<dbReference type="EMBL" id="KB445807">
    <property type="protein sequence ID" value="EMD33087.1"/>
    <property type="molecule type" value="Genomic_DNA"/>
</dbReference>
<gene>
    <name evidence="2" type="ORF">CERSUDRAFT_118144</name>
</gene>